<evidence type="ECO:0000313" key="2">
    <source>
        <dbReference type="Proteomes" id="UP000196560"/>
    </source>
</evidence>
<dbReference type="InterPro" id="IPR000944">
    <property type="entry name" value="Tscrpt_reg_Rrf2"/>
</dbReference>
<reference evidence="2" key="1">
    <citation type="submission" date="2017-04" db="EMBL/GenBank/DDBJ databases">
        <title>Function of individual gut microbiota members based on whole genome sequencing of pure cultures obtained from chicken caecum.</title>
        <authorList>
            <person name="Medvecky M."/>
            <person name="Cejkova D."/>
            <person name="Polansky O."/>
            <person name="Karasova D."/>
            <person name="Kubasova T."/>
            <person name="Cizek A."/>
            <person name="Rychlik I."/>
        </authorList>
    </citation>
    <scope>NUCLEOTIDE SEQUENCE [LARGE SCALE GENOMIC DNA]</scope>
    <source>
        <strain evidence="2">An70</strain>
    </source>
</reference>
<dbReference type="PANTHER" id="PTHR33221:SF2">
    <property type="entry name" value="TRANSCRIPTIONAL REGULATOR"/>
    <property type="match status" value="1"/>
</dbReference>
<proteinExistence type="predicted"/>
<sequence length="163" mass="17727">MDISRKTDYALRILSILATSESDLLSVRVAAEQVDVPYSFARSIQHGLAQAGIVESLRGVHGGMRLKADPAAITLCDIVEAVQGPFCINECTAPDADCSRMSTCCFHPLWLGAEALMRDYLSSITLHDVVTWSRFPAVDAKFTDRSAFASYADCASLRRHTGA</sequence>
<dbReference type="RefSeq" id="WP_019128716.1">
    <property type="nucleotide sequence ID" value="NZ_DBEYNO010000104.1"/>
</dbReference>
<name>A0A1Y3U7C7_9ACTN</name>
<comment type="caution">
    <text evidence="1">The sequence shown here is derived from an EMBL/GenBank/DDBJ whole genome shotgun (WGS) entry which is preliminary data.</text>
</comment>
<dbReference type="STRING" id="1118060.GCA_000311845_01425"/>
<dbReference type="InterPro" id="IPR036390">
    <property type="entry name" value="WH_DNA-bd_sf"/>
</dbReference>
<dbReference type="NCBIfam" id="TIGR00738">
    <property type="entry name" value="rrf2_super"/>
    <property type="match status" value="1"/>
</dbReference>
<dbReference type="eggNOG" id="COG1959">
    <property type="taxonomic scope" value="Bacteria"/>
</dbReference>
<dbReference type="Proteomes" id="UP000196560">
    <property type="component" value="Unassembled WGS sequence"/>
</dbReference>
<keyword evidence="2" id="KW-1185">Reference proteome</keyword>
<accession>A0A1Y3U7C7</accession>
<evidence type="ECO:0000313" key="1">
    <source>
        <dbReference type="EMBL" id="OUN43017.1"/>
    </source>
</evidence>
<dbReference type="AlphaFoldDB" id="A0A1Y3U7C7"/>
<protein>
    <submittedName>
        <fullName evidence="1">Transcriptional regulator</fullName>
    </submittedName>
</protein>
<dbReference type="GeneID" id="98653643"/>
<dbReference type="EMBL" id="NFHO01000005">
    <property type="protein sequence ID" value="OUN43017.1"/>
    <property type="molecule type" value="Genomic_DNA"/>
</dbReference>
<dbReference type="PANTHER" id="PTHR33221">
    <property type="entry name" value="WINGED HELIX-TURN-HELIX TRANSCRIPTIONAL REGULATOR, RRF2 FAMILY"/>
    <property type="match status" value="1"/>
</dbReference>
<dbReference type="Pfam" id="PF02082">
    <property type="entry name" value="Rrf2"/>
    <property type="match status" value="1"/>
</dbReference>
<dbReference type="SUPFAM" id="SSF46785">
    <property type="entry name" value="Winged helix' DNA-binding domain"/>
    <property type="match status" value="1"/>
</dbReference>
<dbReference type="Gene3D" id="1.10.10.10">
    <property type="entry name" value="Winged helix-like DNA-binding domain superfamily/Winged helix DNA-binding domain"/>
    <property type="match status" value="1"/>
</dbReference>
<dbReference type="GO" id="GO:0005829">
    <property type="term" value="C:cytosol"/>
    <property type="evidence" value="ECO:0007669"/>
    <property type="project" value="TreeGrafter"/>
</dbReference>
<dbReference type="PROSITE" id="PS51197">
    <property type="entry name" value="HTH_RRF2_2"/>
    <property type="match status" value="1"/>
</dbReference>
<gene>
    <name evidence="1" type="ORF">B5G21_05270</name>
</gene>
<organism evidence="1 2">
    <name type="scientific">Enorma massiliensis</name>
    <dbReference type="NCBI Taxonomy" id="1472761"/>
    <lineage>
        <taxon>Bacteria</taxon>
        <taxon>Bacillati</taxon>
        <taxon>Actinomycetota</taxon>
        <taxon>Coriobacteriia</taxon>
        <taxon>Coriobacteriales</taxon>
        <taxon>Coriobacteriaceae</taxon>
        <taxon>Enorma</taxon>
    </lineage>
</organism>
<dbReference type="InterPro" id="IPR036388">
    <property type="entry name" value="WH-like_DNA-bd_sf"/>
</dbReference>
<dbReference type="GO" id="GO:0003700">
    <property type="term" value="F:DNA-binding transcription factor activity"/>
    <property type="evidence" value="ECO:0007669"/>
    <property type="project" value="TreeGrafter"/>
</dbReference>